<dbReference type="RefSeq" id="WP_145791460.1">
    <property type="nucleotide sequence ID" value="NZ_BAAABR010000029.1"/>
</dbReference>
<sequence length="74" mass="7757">MNADWREASVELVDGYEVTGPDGRPTREVARALVAIEGGFAHLNIPGTGVVQTVSAPAIRVITFQPNTGGAPRV</sequence>
<organism evidence="1 2">
    <name type="scientific">Kitasatospora atroaurantiaca</name>
    <dbReference type="NCBI Taxonomy" id="285545"/>
    <lineage>
        <taxon>Bacteria</taxon>
        <taxon>Bacillati</taxon>
        <taxon>Actinomycetota</taxon>
        <taxon>Actinomycetes</taxon>
        <taxon>Kitasatosporales</taxon>
        <taxon>Streptomycetaceae</taxon>
        <taxon>Kitasatospora</taxon>
    </lineage>
</organism>
<name>A0A561ERN3_9ACTN</name>
<evidence type="ECO:0000313" key="2">
    <source>
        <dbReference type="Proteomes" id="UP000318416"/>
    </source>
</evidence>
<dbReference type="EMBL" id="VIVR01000001">
    <property type="protein sequence ID" value="TWE18271.1"/>
    <property type="molecule type" value="Genomic_DNA"/>
</dbReference>
<keyword evidence="2" id="KW-1185">Reference proteome</keyword>
<accession>A0A561ERN3</accession>
<evidence type="ECO:0000313" key="1">
    <source>
        <dbReference type="EMBL" id="TWE18271.1"/>
    </source>
</evidence>
<protein>
    <submittedName>
        <fullName evidence="1">Uncharacterized protein</fullName>
    </submittedName>
</protein>
<dbReference type="AlphaFoldDB" id="A0A561ERN3"/>
<comment type="caution">
    <text evidence="1">The sequence shown here is derived from an EMBL/GenBank/DDBJ whole genome shotgun (WGS) entry which is preliminary data.</text>
</comment>
<dbReference type="OrthoDB" id="4269212at2"/>
<proteinExistence type="predicted"/>
<dbReference type="Proteomes" id="UP000318416">
    <property type="component" value="Unassembled WGS sequence"/>
</dbReference>
<gene>
    <name evidence="1" type="ORF">FB465_3329</name>
</gene>
<reference evidence="1 2" key="1">
    <citation type="submission" date="2019-06" db="EMBL/GenBank/DDBJ databases">
        <title>Sequencing the genomes of 1000 actinobacteria strains.</title>
        <authorList>
            <person name="Klenk H.-P."/>
        </authorList>
    </citation>
    <scope>NUCLEOTIDE SEQUENCE [LARGE SCALE GENOMIC DNA]</scope>
    <source>
        <strain evidence="1 2">DSM 41649</strain>
    </source>
</reference>